<proteinExistence type="predicted"/>
<dbReference type="RefSeq" id="WP_394411874.1">
    <property type="nucleotide sequence ID" value="NZ_JBIGIC010000007.1"/>
</dbReference>
<comment type="caution">
    <text evidence="1">The sequence shown here is derived from an EMBL/GenBank/DDBJ whole genome shotgun (WGS) entry which is preliminary data.</text>
</comment>
<organism evidence="1 2">
    <name type="scientific">Pelomonas candidula</name>
    <dbReference type="NCBI Taxonomy" id="3299025"/>
    <lineage>
        <taxon>Bacteria</taxon>
        <taxon>Pseudomonadati</taxon>
        <taxon>Pseudomonadota</taxon>
        <taxon>Betaproteobacteria</taxon>
        <taxon>Burkholderiales</taxon>
        <taxon>Sphaerotilaceae</taxon>
        <taxon>Roseateles</taxon>
    </lineage>
</organism>
<protein>
    <submittedName>
        <fullName evidence="1">Uncharacterized protein</fullName>
    </submittedName>
</protein>
<evidence type="ECO:0000313" key="1">
    <source>
        <dbReference type="EMBL" id="MFG6487957.1"/>
    </source>
</evidence>
<dbReference type="Proteomes" id="UP001606134">
    <property type="component" value="Unassembled WGS sequence"/>
</dbReference>
<name>A0ABW7HEN6_9BURK</name>
<evidence type="ECO:0000313" key="2">
    <source>
        <dbReference type="Proteomes" id="UP001606134"/>
    </source>
</evidence>
<reference evidence="1 2" key="1">
    <citation type="submission" date="2024-08" db="EMBL/GenBank/DDBJ databases">
        <authorList>
            <person name="Lu H."/>
        </authorList>
    </citation>
    <scope>NUCLEOTIDE SEQUENCE [LARGE SCALE GENOMIC DNA]</scope>
    <source>
        <strain evidence="1 2">BYS78W</strain>
    </source>
</reference>
<sequence length="108" mass="11627">MALHHSTVTTLITGLPSDAPAVEGGQLEAKSRLIIADIAAELSDDHWRIPDPLTAGQYPSGQLTLNVLPGRRSREVQVDLHLLCAKNFSSVLRFHDFPRSLGGEASSS</sequence>
<dbReference type="EMBL" id="JBIGIC010000007">
    <property type="protein sequence ID" value="MFG6487957.1"/>
    <property type="molecule type" value="Genomic_DNA"/>
</dbReference>
<keyword evidence="2" id="KW-1185">Reference proteome</keyword>
<gene>
    <name evidence="1" type="ORF">ACG04R_14835</name>
</gene>
<accession>A0ABW7HEN6</accession>